<organism evidence="1 2">
    <name type="scientific">Scomber scombrus</name>
    <name type="common">Atlantic mackerel</name>
    <name type="synonym">Scomber vernalis</name>
    <dbReference type="NCBI Taxonomy" id="13677"/>
    <lineage>
        <taxon>Eukaryota</taxon>
        <taxon>Metazoa</taxon>
        <taxon>Chordata</taxon>
        <taxon>Craniata</taxon>
        <taxon>Vertebrata</taxon>
        <taxon>Euteleostomi</taxon>
        <taxon>Actinopterygii</taxon>
        <taxon>Neopterygii</taxon>
        <taxon>Teleostei</taxon>
        <taxon>Neoteleostei</taxon>
        <taxon>Acanthomorphata</taxon>
        <taxon>Pelagiaria</taxon>
        <taxon>Scombriformes</taxon>
        <taxon>Scombridae</taxon>
        <taxon>Scomber</taxon>
    </lineage>
</organism>
<dbReference type="Proteomes" id="UP001314229">
    <property type="component" value="Unassembled WGS sequence"/>
</dbReference>
<reference evidence="1 2" key="1">
    <citation type="submission" date="2024-01" db="EMBL/GenBank/DDBJ databases">
        <authorList>
            <person name="Alioto T."/>
            <person name="Alioto T."/>
            <person name="Gomez Garrido J."/>
        </authorList>
    </citation>
    <scope>NUCLEOTIDE SEQUENCE [LARGE SCALE GENOMIC DNA]</scope>
</reference>
<sequence>IPQTRDLHPLNLSTLLTLSRAQSQLLDRGLSLIPRPTKHDWEELQKEHTPISQTYQTHGPFSPPIQTLLPPPPTLTPTSSNRISHRPETRILSTYPHSWEPQMSQLDKQTIKLIKSDQKALRTYHPPADIPDNLLGEERRALKQRTQNPNTVIKPADKGSKIIILDRQLSDTKYYKPIPQSIQNSTQTSLRTIITSLYHKKFITAKQLDFLFGPENPRPRHFYLLPKIHKDPTPPGQFPLRFLPEDQ</sequence>
<name>A0AAV1QC54_SCOSC</name>
<evidence type="ECO:0000313" key="2">
    <source>
        <dbReference type="Proteomes" id="UP001314229"/>
    </source>
</evidence>
<dbReference type="EMBL" id="CAWUFR010000873">
    <property type="protein sequence ID" value="CAK6981698.1"/>
    <property type="molecule type" value="Genomic_DNA"/>
</dbReference>
<comment type="caution">
    <text evidence="1">The sequence shown here is derived from an EMBL/GenBank/DDBJ whole genome shotgun (WGS) entry which is preliminary data.</text>
</comment>
<dbReference type="AlphaFoldDB" id="A0AAV1QC54"/>
<feature type="non-terminal residue" evidence="1">
    <location>
        <position position="1"/>
    </location>
</feature>
<protein>
    <submittedName>
        <fullName evidence="1">Uncharacterized protein</fullName>
    </submittedName>
</protein>
<keyword evidence="2" id="KW-1185">Reference proteome</keyword>
<proteinExistence type="predicted"/>
<gene>
    <name evidence="1" type="ORF">FSCOSCO3_A031303</name>
</gene>
<evidence type="ECO:0000313" key="1">
    <source>
        <dbReference type="EMBL" id="CAK6981698.1"/>
    </source>
</evidence>
<accession>A0AAV1QC54</accession>